<feature type="transmembrane region" description="Helical" evidence="1">
    <location>
        <begin position="84"/>
        <end position="104"/>
    </location>
</feature>
<dbReference type="EMBL" id="BMMV01000002">
    <property type="protein sequence ID" value="GGJ79191.1"/>
    <property type="molecule type" value="Genomic_DNA"/>
</dbReference>
<feature type="transmembrane region" description="Helical" evidence="1">
    <location>
        <begin position="142"/>
        <end position="162"/>
    </location>
</feature>
<sequence>MDPGKFAVIFPDSAFVPVVLGFFGLGTGYLIYGPQELLRAPRRNADVDRAMGVWGIFMPGLCQLLAGIYLFVGLTWFQVFHDKALFMAALAFSAYGIHWFALGWNRFQRTGVKTDAGMCVAFVILSVLGMVVFYSAGAWPVGLLFTGLTGVYVTKFFTSLPFDRPRQGGTRGTLATAGEWGQGFFHTITGLWLMYLTFATTLNITSGYTLPGG</sequence>
<protein>
    <submittedName>
        <fullName evidence="2">Uncharacterized protein</fullName>
    </submittedName>
</protein>
<keyword evidence="1" id="KW-0472">Membrane</keyword>
<accession>A0ABQ2E0A3</accession>
<dbReference type="RefSeq" id="WP_189105889.1">
    <property type="nucleotide sequence ID" value="NZ_BMMV01000002.1"/>
</dbReference>
<gene>
    <name evidence="2" type="ORF">GCM10011583_08450</name>
</gene>
<comment type="caution">
    <text evidence="2">The sequence shown here is derived from an EMBL/GenBank/DDBJ whole genome shotgun (WGS) entry which is preliminary data.</text>
</comment>
<keyword evidence="1" id="KW-1133">Transmembrane helix</keyword>
<feature type="transmembrane region" description="Helical" evidence="1">
    <location>
        <begin position="116"/>
        <end position="136"/>
    </location>
</feature>
<evidence type="ECO:0000313" key="2">
    <source>
        <dbReference type="EMBL" id="GGJ79191.1"/>
    </source>
</evidence>
<reference evidence="3" key="1">
    <citation type="journal article" date="2019" name="Int. J. Syst. Evol. Microbiol.">
        <title>The Global Catalogue of Microorganisms (GCM) 10K type strain sequencing project: providing services to taxonomists for standard genome sequencing and annotation.</title>
        <authorList>
            <consortium name="The Broad Institute Genomics Platform"/>
            <consortium name="The Broad Institute Genome Sequencing Center for Infectious Disease"/>
            <person name="Wu L."/>
            <person name="Ma J."/>
        </authorList>
    </citation>
    <scope>NUCLEOTIDE SEQUENCE [LARGE SCALE GENOMIC DNA]</scope>
    <source>
        <strain evidence="3">CGMCC 4.7275</strain>
    </source>
</reference>
<organism evidence="2 3">
    <name type="scientific">Streptomyces camponoticapitis</name>
    <dbReference type="NCBI Taxonomy" id="1616125"/>
    <lineage>
        <taxon>Bacteria</taxon>
        <taxon>Bacillati</taxon>
        <taxon>Actinomycetota</taxon>
        <taxon>Actinomycetes</taxon>
        <taxon>Kitasatosporales</taxon>
        <taxon>Streptomycetaceae</taxon>
        <taxon>Streptomyces</taxon>
    </lineage>
</organism>
<feature type="transmembrane region" description="Helical" evidence="1">
    <location>
        <begin position="14"/>
        <end position="32"/>
    </location>
</feature>
<keyword evidence="3" id="KW-1185">Reference proteome</keyword>
<feature type="transmembrane region" description="Helical" evidence="1">
    <location>
        <begin position="183"/>
        <end position="204"/>
    </location>
</feature>
<evidence type="ECO:0000313" key="3">
    <source>
        <dbReference type="Proteomes" id="UP000660265"/>
    </source>
</evidence>
<keyword evidence="1" id="KW-0812">Transmembrane</keyword>
<evidence type="ECO:0000256" key="1">
    <source>
        <dbReference type="SAM" id="Phobius"/>
    </source>
</evidence>
<dbReference type="Proteomes" id="UP000660265">
    <property type="component" value="Unassembled WGS sequence"/>
</dbReference>
<proteinExistence type="predicted"/>
<feature type="transmembrane region" description="Helical" evidence="1">
    <location>
        <begin position="53"/>
        <end position="72"/>
    </location>
</feature>
<name>A0ABQ2E0A3_9ACTN</name>